<feature type="chain" id="PRO_5023000704" evidence="5">
    <location>
        <begin position="20"/>
        <end position="738"/>
    </location>
</feature>
<dbReference type="InterPro" id="IPR001764">
    <property type="entry name" value="Glyco_hydro_3_N"/>
</dbReference>
<dbReference type="Pfam" id="PF01915">
    <property type="entry name" value="Glyco_hydro_3_C"/>
    <property type="match status" value="1"/>
</dbReference>
<dbReference type="PANTHER" id="PTHR42715:SF10">
    <property type="entry name" value="BETA-GLUCOSIDASE"/>
    <property type="match status" value="1"/>
</dbReference>
<organism evidence="7 8">
    <name type="scientific">Alistipes shahii</name>
    <dbReference type="NCBI Taxonomy" id="328814"/>
    <lineage>
        <taxon>Bacteria</taxon>
        <taxon>Pseudomonadati</taxon>
        <taxon>Bacteroidota</taxon>
        <taxon>Bacteroidia</taxon>
        <taxon>Bacteroidales</taxon>
        <taxon>Rikenellaceae</taxon>
        <taxon>Alistipes</taxon>
    </lineage>
</organism>
<evidence type="ECO:0000313" key="7">
    <source>
        <dbReference type="EMBL" id="KAA2368389.1"/>
    </source>
</evidence>
<evidence type="ECO:0000256" key="5">
    <source>
        <dbReference type="SAM" id="SignalP"/>
    </source>
</evidence>
<evidence type="ECO:0000256" key="3">
    <source>
        <dbReference type="ARBA" id="ARBA00023277"/>
    </source>
</evidence>
<keyword evidence="5" id="KW-0732">Signal</keyword>
<evidence type="ECO:0000259" key="6">
    <source>
        <dbReference type="SMART" id="SM01217"/>
    </source>
</evidence>
<dbReference type="InterPro" id="IPR013783">
    <property type="entry name" value="Ig-like_fold"/>
</dbReference>
<dbReference type="SMART" id="SM01217">
    <property type="entry name" value="Fn3_like"/>
    <property type="match status" value="1"/>
</dbReference>
<dbReference type="RefSeq" id="WP_149887523.1">
    <property type="nucleotide sequence ID" value="NZ_CATXTW010000005.1"/>
</dbReference>
<feature type="domain" description="Fibronectin type III-like" evidence="6">
    <location>
        <begin position="657"/>
        <end position="726"/>
    </location>
</feature>
<comment type="similarity">
    <text evidence="1 4">Belongs to the glycosyl hydrolase 3 family.</text>
</comment>
<dbReference type="InterPro" id="IPR017853">
    <property type="entry name" value="GH"/>
</dbReference>
<evidence type="ECO:0000313" key="8">
    <source>
        <dbReference type="Proteomes" id="UP000323567"/>
    </source>
</evidence>
<dbReference type="Gene3D" id="2.60.40.10">
    <property type="entry name" value="Immunoglobulins"/>
    <property type="match status" value="1"/>
</dbReference>
<dbReference type="SUPFAM" id="SSF52279">
    <property type="entry name" value="Beta-D-glucan exohydrolase, C-terminal domain"/>
    <property type="match status" value="1"/>
</dbReference>
<sequence length="738" mass="80440">MKNSIFTVLAALVLYPAGAQPVTPQDRRRAAELVERMTLDEKIGQLVQQRGGGAVTGPDKTELSVERLVREGRCGSVFNIKSFEETERLQRIAVEESRLGIPLLIGADVIHGFRTIFPINLAVAASWDPAAAESLARVSAREASAMGIHWTFSPMCDVSRDPRWGRVSEGAGEDPYLGARVAEAMVRGYQGDLSDPSSVLACVKHFAAYGAPQAGREYHAVDMSERVFRDSYLPPYRAALDAGAATVMTSFNDLDGVPATANRWLMRDLLRDELGFGGFVVTDYGTIGELKAHGVAGDDAQAAELALRAGVNMDMMSAAYLFHAAELVREGRIPESLIDSLCREVLAVKFRLGLFDDPFRYQAKEREKCYYAPEHLDAARRVARSSMVLLENRGGVLPLKKGSRIALVGPFADSRWDLIGSWVHFAEAGRTSTFLDGLRARFGADRVTYARGCDPHKALEGGISEAVAAAAKSDVVLVALGLKAGESGEAASLASLALPDAQRDLLESLKQTGKPIVVLLVTGRPMELAREAELADALLLTWYPGTMAGEALADVVSGDYNPSGRLPMTFPRTVGQIPIHYDMKSTGRPADESGKPNKYTSRYLDVPNSPQYCFGYGLSYTTFGYSDLRVLTPETAVGGEVRVSVRVTNTGGRDGEEVVQLYVRDLLSGVTRPVRELKGFRKVMLRAGESREVTFTLTPDDLSFWRLDKKWGQEPGDYHVWVGHDSDCTLGGSFRITE</sequence>
<dbReference type="InterPro" id="IPR050288">
    <property type="entry name" value="Cellulose_deg_GH3"/>
</dbReference>
<dbReference type="PANTHER" id="PTHR42715">
    <property type="entry name" value="BETA-GLUCOSIDASE"/>
    <property type="match status" value="1"/>
</dbReference>
<dbReference type="FunFam" id="3.20.20.300:FF:000005">
    <property type="entry name" value="Periplasmic beta-glucosidase"/>
    <property type="match status" value="1"/>
</dbReference>
<protein>
    <submittedName>
        <fullName evidence="7">Glycosyl hydrolase</fullName>
    </submittedName>
</protein>
<dbReference type="SUPFAM" id="SSF51445">
    <property type="entry name" value="(Trans)glycosidases"/>
    <property type="match status" value="1"/>
</dbReference>
<dbReference type="PROSITE" id="PS00775">
    <property type="entry name" value="GLYCOSYL_HYDROL_F3"/>
    <property type="match status" value="1"/>
</dbReference>
<dbReference type="EMBL" id="VVXK01000014">
    <property type="protein sequence ID" value="KAA2368389.1"/>
    <property type="molecule type" value="Genomic_DNA"/>
</dbReference>
<keyword evidence="3" id="KW-0119">Carbohydrate metabolism</keyword>
<evidence type="ECO:0000256" key="4">
    <source>
        <dbReference type="RuleBase" id="RU361161"/>
    </source>
</evidence>
<dbReference type="InterPro" id="IPR036881">
    <property type="entry name" value="Glyco_hydro_3_C_sf"/>
</dbReference>
<dbReference type="InterPro" id="IPR036962">
    <property type="entry name" value="Glyco_hydro_3_N_sf"/>
</dbReference>
<dbReference type="InterPro" id="IPR002772">
    <property type="entry name" value="Glyco_hydro_3_C"/>
</dbReference>
<keyword evidence="2 4" id="KW-0378">Hydrolase</keyword>
<dbReference type="GO" id="GO:0008422">
    <property type="term" value="F:beta-glucosidase activity"/>
    <property type="evidence" value="ECO:0007669"/>
    <property type="project" value="UniProtKB-ARBA"/>
</dbReference>
<dbReference type="Proteomes" id="UP000323567">
    <property type="component" value="Unassembled WGS sequence"/>
</dbReference>
<proteinExistence type="inferred from homology"/>
<name>A0A5B3G5B7_9BACT</name>
<dbReference type="Pfam" id="PF14310">
    <property type="entry name" value="Fn3-like"/>
    <property type="match status" value="1"/>
</dbReference>
<accession>A0A5B3G5B7</accession>
<dbReference type="Gene3D" id="3.40.50.1700">
    <property type="entry name" value="Glycoside hydrolase family 3 C-terminal domain"/>
    <property type="match status" value="1"/>
</dbReference>
<evidence type="ECO:0000256" key="2">
    <source>
        <dbReference type="ARBA" id="ARBA00022801"/>
    </source>
</evidence>
<dbReference type="InterPro" id="IPR026891">
    <property type="entry name" value="Fn3-like"/>
</dbReference>
<dbReference type="Gene3D" id="3.20.20.300">
    <property type="entry name" value="Glycoside hydrolase, family 3, N-terminal domain"/>
    <property type="match status" value="1"/>
</dbReference>
<dbReference type="GO" id="GO:0005975">
    <property type="term" value="P:carbohydrate metabolic process"/>
    <property type="evidence" value="ECO:0007669"/>
    <property type="project" value="InterPro"/>
</dbReference>
<dbReference type="AlphaFoldDB" id="A0A5B3G5B7"/>
<dbReference type="Pfam" id="PF00933">
    <property type="entry name" value="Glyco_hydro_3"/>
    <property type="match status" value="1"/>
</dbReference>
<feature type="signal peptide" evidence="5">
    <location>
        <begin position="1"/>
        <end position="19"/>
    </location>
</feature>
<comment type="caution">
    <text evidence="7">The sequence shown here is derived from an EMBL/GenBank/DDBJ whole genome shotgun (WGS) entry which is preliminary data.</text>
</comment>
<reference evidence="7 8" key="1">
    <citation type="journal article" date="2019" name="Nat. Med.">
        <title>A library of human gut bacterial isolates paired with longitudinal multiomics data enables mechanistic microbiome research.</title>
        <authorList>
            <person name="Poyet M."/>
            <person name="Groussin M."/>
            <person name="Gibbons S.M."/>
            <person name="Avila-Pacheco J."/>
            <person name="Jiang X."/>
            <person name="Kearney S.M."/>
            <person name="Perrotta A.R."/>
            <person name="Berdy B."/>
            <person name="Zhao S."/>
            <person name="Lieberman T.D."/>
            <person name="Swanson P.K."/>
            <person name="Smith M."/>
            <person name="Roesemann S."/>
            <person name="Alexander J.E."/>
            <person name="Rich S.A."/>
            <person name="Livny J."/>
            <person name="Vlamakis H."/>
            <person name="Clish C."/>
            <person name="Bullock K."/>
            <person name="Deik A."/>
            <person name="Scott J."/>
            <person name="Pierce K.A."/>
            <person name="Xavier R.J."/>
            <person name="Alm E.J."/>
        </authorList>
    </citation>
    <scope>NUCLEOTIDE SEQUENCE [LARGE SCALE GENOMIC DNA]</scope>
    <source>
        <strain evidence="7 8">BIOML-A2</strain>
    </source>
</reference>
<dbReference type="FunFam" id="2.60.40.10:FF:000495">
    <property type="entry name" value="Periplasmic beta-glucosidase"/>
    <property type="match status" value="1"/>
</dbReference>
<evidence type="ECO:0000256" key="1">
    <source>
        <dbReference type="ARBA" id="ARBA00005336"/>
    </source>
</evidence>
<gene>
    <name evidence="7" type="ORF">F2Y13_10205</name>
</gene>
<dbReference type="InterPro" id="IPR019800">
    <property type="entry name" value="Glyco_hydro_3_AS"/>
</dbReference>
<keyword evidence="4" id="KW-0326">Glycosidase</keyword>
<dbReference type="PRINTS" id="PR00133">
    <property type="entry name" value="GLHYDRLASE3"/>
</dbReference>